<dbReference type="InterPro" id="IPR036388">
    <property type="entry name" value="WH-like_DNA-bd_sf"/>
</dbReference>
<evidence type="ECO:0000313" key="7">
    <source>
        <dbReference type="EMBL" id="QBF75736.1"/>
    </source>
</evidence>
<dbReference type="Gene3D" id="1.10.1740.10">
    <property type="match status" value="1"/>
</dbReference>
<dbReference type="GO" id="GO:0003677">
    <property type="term" value="F:DNA binding"/>
    <property type="evidence" value="ECO:0007669"/>
    <property type="project" value="InterPro"/>
</dbReference>
<dbReference type="InterPro" id="IPR013249">
    <property type="entry name" value="RNA_pol_sigma70_r4_t2"/>
</dbReference>
<keyword evidence="4" id="KW-0804">Transcription</keyword>
<dbReference type="InterPro" id="IPR013325">
    <property type="entry name" value="RNA_pol_sigma_r2"/>
</dbReference>
<feature type="domain" description="RNA polymerase sigma-70 region 2" evidence="5">
    <location>
        <begin position="28"/>
        <end position="89"/>
    </location>
</feature>
<keyword evidence="8" id="KW-1185">Reference proteome</keyword>
<dbReference type="EMBL" id="CP036170">
    <property type="protein sequence ID" value="QBF75736.1"/>
    <property type="molecule type" value="Genomic_DNA"/>
</dbReference>
<dbReference type="InterPro" id="IPR013324">
    <property type="entry name" value="RNA_pol_sigma_r3/r4-like"/>
</dbReference>
<proteinExistence type="inferred from homology"/>
<dbReference type="Proteomes" id="UP000289664">
    <property type="component" value="Chromosome"/>
</dbReference>
<evidence type="ECO:0000256" key="3">
    <source>
        <dbReference type="ARBA" id="ARBA00023082"/>
    </source>
</evidence>
<evidence type="ECO:0000256" key="4">
    <source>
        <dbReference type="ARBA" id="ARBA00023163"/>
    </source>
</evidence>
<sequence>MIGERLFKKEETACGVWLLEEGKYIVAVETNKDMVYRIALHDCRNRHDAEDIMQIVFLKLYRSAVAFESPEHLKNWLIRVTVNECRRMYVSPWKKHEECREYLPEESAAWGFDSEEARRDQEILQAVMALPRKYRVPVYLYYYEGYQAAEIAILLKKNPSTIQTRLMRARKHLKISLEEAGIYGR</sequence>
<dbReference type="Gene3D" id="1.10.10.10">
    <property type="entry name" value="Winged helix-like DNA-binding domain superfamily/Winged helix DNA-binding domain"/>
    <property type="match status" value="1"/>
</dbReference>
<dbReference type="GO" id="GO:0006352">
    <property type="term" value="P:DNA-templated transcription initiation"/>
    <property type="evidence" value="ECO:0007669"/>
    <property type="project" value="InterPro"/>
</dbReference>
<dbReference type="NCBIfam" id="TIGR02937">
    <property type="entry name" value="sigma70-ECF"/>
    <property type="match status" value="1"/>
</dbReference>
<gene>
    <name evidence="7" type="primary">sigR</name>
    <name evidence="7" type="ORF">HDCHBGLK_03147</name>
</gene>
<dbReference type="SUPFAM" id="SSF88659">
    <property type="entry name" value="Sigma3 and sigma4 domains of RNA polymerase sigma factors"/>
    <property type="match status" value="1"/>
</dbReference>
<evidence type="ECO:0000259" key="5">
    <source>
        <dbReference type="Pfam" id="PF04542"/>
    </source>
</evidence>
<dbReference type="Pfam" id="PF04542">
    <property type="entry name" value="Sigma70_r2"/>
    <property type="match status" value="1"/>
</dbReference>
<dbReference type="InterPro" id="IPR039425">
    <property type="entry name" value="RNA_pol_sigma-70-like"/>
</dbReference>
<dbReference type="Pfam" id="PF08281">
    <property type="entry name" value="Sigma70_r4_2"/>
    <property type="match status" value="1"/>
</dbReference>
<dbReference type="InterPro" id="IPR014284">
    <property type="entry name" value="RNA_pol_sigma-70_dom"/>
</dbReference>
<name>A0A494WVI3_CLOS5</name>
<organism evidence="7 8">
    <name type="scientific">Clostridium scindens (strain ATCC 35704 / DSM 5676 / VPI 13733 / 19)</name>
    <dbReference type="NCBI Taxonomy" id="411468"/>
    <lineage>
        <taxon>Bacteria</taxon>
        <taxon>Bacillati</taxon>
        <taxon>Bacillota</taxon>
        <taxon>Clostridia</taxon>
        <taxon>Lachnospirales</taxon>
        <taxon>Lachnospiraceae</taxon>
    </lineage>
</organism>
<dbReference type="SUPFAM" id="SSF88946">
    <property type="entry name" value="Sigma2 domain of RNA polymerase sigma factors"/>
    <property type="match status" value="1"/>
</dbReference>
<protein>
    <submittedName>
        <fullName evidence="7">ECF RNA polymerase sigma factor SigR</fullName>
    </submittedName>
</protein>
<dbReference type="GO" id="GO:0016987">
    <property type="term" value="F:sigma factor activity"/>
    <property type="evidence" value="ECO:0007669"/>
    <property type="project" value="UniProtKB-KW"/>
</dbReference>
<evidence type="ECO:0000313" key="8">
    <source>
        <dbReference type="Proteomes" id="UP000289664"/>
    </source>
</evidence>
<keyword evidence="3" id="KW-0731">Sigma factor</keyword>
<keyword evidence="2" id="KW-0805">Transcription regulation</keyword>
<dbReference type="InterPro" id="IPR007627">
    <property type="entry name" value="RNA_pol_sigma70_r2"/>
</dbReference>
<accession>A0A494WVI3</accession>
<evidence type="ECO:0000256" key="1">
    <source>
        <dbReference type="ARBA" id="ARBA00010641"/>
    </source>
</evidence>
<dbReference type="OrthoDB" id="9795666at2"/>
<feature type="domain" description="RNA polymerase sigma factor 70 region 4 type 2" evidence="6">
    <location>
        <begin position="121"/>
        <end position="173"/>
    </location>
</feature>
<comment type="similarity">
    <text evidence="1">Belongs to the sigma-70 factor family. ECF subfamily.</text>
</comment>
<evidence type="ECO:0000259" key="6">
    <source>
        <dbReference type="Pfam" id="PF08281"/>
    </source>
</evidence>
<dbReference type="CDD" id="cd06171">
    <property type="entry name" value="Sigma70_r4"/>
    <property type="match status" value="1"/>
</dbReference>
<evidence type="ECO:0000256" key="2">
    <source>
        <dbReference type="ARBA" id="ARBA00023015"/>
    </source>
</evidence>
<dbReference type="AlphaFoldDB" id="A0A494WVI3"/>
<reference evidence="7 8" key="1">
    <citation type="journal article" date="2019" name="Appl. Environ. Microbiol.">
        <title>Clostridium scindens ATCC 35704: integration of nutritional requirements, the complete genome sequence, and global transcriptional responses to bile acids.</title>
        <authorList>
            <person name="Devendran S."/>
            <person name="Shrestha R."/>
            <person name="Alves J.M.P."/>
            <person name="Wolf P.G."/>
            <person name="Ly L."/>
            <person name="Hernandez A.G."/>
            <person name="Mendez-Garcia C."/>
            <person name="Inboden A."/>
            <person name="Wiley J."/>
            <person name="Paul O."/>
            <person name="Allen A."/>
            <person name="Springer E."/>
            <person name="Wright C.L."/>
            <person name="Fields C.J."/>
            <person name="Daniel S.L."/>
            <person name="Ridlon J.M."/>
        </authorList>
    </citation>
    <scope>NUCLEOTIDE SEQUENCE [LARGE SCALE GENOMIC DNA]</scope>
    <source>
        <strain evidence="7 8">ATCC 35704</strain>
    </source>
</reference>
<dbReference type="KEGG" id="csci:HDCHBGLK_03147"/>
<dbReference type="PANTHER" id="PTHR43133">
    <property type="entry name" value="RNA POLYMERASE ECF-TYPE SIGMA FACTO"/>
    <property type="match status" value="1"/>
</dbReference>
<dbReference type="PANTHER" id="PTHR43133:SF51">
    <property type="entry name" value="RNA POLYMERASE SIGMA FACTOR"/>
    <property type="match status" value="1"/>
</dbReference>